<evidence type="ECO:0000313" key="3">
    <source>
        <dbReference type="Proteomes" id="UP000070700"/>
    </source>
</evidence>
<proteinExistence type="predicted"/>
<organism evidence="2 3">
    <name type="scientific">Mollisia scopiformis</name>
    <name type="common">Conifer needle endophyte fungus</name>
    <name type="synonym">Phialocephala scopiformis</name>
    <dbReference type="NCBI Taxonomy" id="149040"/>
    <lineage>
        <taxon>Eukaryota</taxon>
        <taxon>Fungi</taxon>
        <taxon>Dikarya</taxon>
        <taxon>Ascomycota</taxon>
        <taxon>Pezizomycotina</taxon>
        <taxon>Leotiomycetes</taxon>
        <taxon>Helotiales</taxon>
        <taxon>Mollisiaceae</taxon>
        <taxon>Mollisia</taxon>
    </lineage>
</organism>
<keyword evidence="3" id="KW-1185">Reference proteome</keyword>
<evidence type="ECO:0000313" key="2">
    <source>
        <dbReference type="EMBL" id="KUJ20881.1"/>
    </source>
</evidence>
<dbReference type="AlphaFoldDB" id="A0A194XL74"/>
<dbReference type="KEGG" id="psco:LY89DRAFT_638532"/>
<evidence type="ECO:0000256" key="1">
    <source>
        <dbReference type="SAM" id="MobiDB-lite"/>
    </source>
</evidence>
<dbReference type="InParanoid" id="A0A194XL74"/>
<protein>
    <submittedName>
        <fullName evidence="2">Uncharacterized protein</fullName>
    </submittedName>
</protein>
<gene>
    <name evidence="2" type="ORF">LY89DRAFT_638532</name>
</gene>
<sequence length="179" mass="18843">MSANQDSVSNQGEFHSRVPPSEPLTTKGHAPGVKVGNDAAPEFHAETLPAGTAPSDRTFQPQTQSEIPGQAMNPNISKETWTSASDTIGGATSADVHTGYGHPGSGQTSNELHGVRKKEKNGLAGVGADPTNTFRERGQDIDFPKGTKGKSGTLEERQNVPGAEEREPVSSEEVAPMRD</sequence>
<feature type="compositionally biased region" description="Polar residues" evidence="1">
    <location>
        <begin position="1"/>
        <end position="13"/>
    </location>
</feature>
<feature type="compositionally biased region" description="Basic and acidic residues" evidence="1">
    <location>
        <begin position="134"/>
        <end position="145"/>
    </location>
</feature>
<dbReference type="Proteomes" id="UP000070700">
    <property type="component" value="Unassembled WGS sequence"/>
</dbReference>
<dbReference type="RefSeq" id="XP_018075236.1">
    <property type="nucleotide sequence ID" value="XM_018211582.1"/>
</dbReference>
<name>A0A194XL74_MOLSC</name>
<dbReference type="EMBL" id="KQ947408">
    <property type="protein sequence ID" value="KUJ20881.1"/>
    <property type="molecule type" value="Genomic_DNA"/>
</dbReference>
<accession>A0A194XL74</accession>
<reference evidence="2 3" key="1">
    <citation type="submission" date="2015-10" db="EMBL/GenBank/DDBJ databases">
        <title>Full genome of DAOMC 229536 Phialocephala scopiformis, a fungal endophyte of spruce producing the potent anti-insectan compound rugulosin.</title>
        <authorList>
            <consortium name="DOE Joint Genome Institute"/>
            <person name="Walker A.K."/>
            <person name="Frasz S.L."/>
            <person name="Seifert K.A."/>
            <person name="Miller J.D."/>
            <person name="Mondo S.J."/>
            <person name="Labutti K."/>
            <person name="Lipzen A."/>
            <person name="Dockter R."/>
            <person name="Kennedy M."/>
            <person name="Grigoriev I.V."/>
            <person name="Spatafora J.W."/>
        </authorList>
    </citation>
    <scope>NUCLEOTIDE SEQUENCE [LARGE SCALE GENOMIC DNA]</scope>
    <source>
        <strain evidence="2 3">CBS 120377</strain>
    </source>
</reference>
<dbReference type="GeneID" id="28821308"/>
<feature type="compositionally biased region" description="Basic and acidic residues" evidence="1">
    <location>
        <begin position="153"/>
        <end position="179"/>
    </location>
</feature>
<dbReference type="OrthoDB" id="3260716at2759"/>
<feature type="compositionally biased region" description="Polar residues" evidence="1">
    <location>
        <begin position="55"/>
        <end position="86"/>
    </location>
</feature>
<feature type="region of interest" description="Disordered" evidence="1">
    <location>
        <begin position="1"/>
        <end position="179"/>
    </location>
</feature>